<feature type="domain" description="F-box" evidence="2">
    <location>
        <begin position="1"/>
        <end position="48"/>
    </location>
</feature>
<evidence type="ECO:0000259" key="2">
    <source>
        <dbReference type="PROSITE" id="PS50181"/>
    </source>
</evidence>
<gene>
    <name evidence="3" type="ORF">UCREL1_9865</name>
</gene>
<dbReference type="STRING" id="1287681.M7T029"/>
<keyword evidence="4" id="KW-1185">Reference proteome</keyword>
<protein>
    <submittedName>
        <fullName evidence="3">Putative f-box domain-containing protein</fullName>
    </submittedName>
</protein>
<dbReference type="EMBL" id="KB707259">
    <property type="protein sequence ID" value="EMR63191.1"/>
    <property type="molecule type" value="Genomic_DNA"/>
</dbReference>
<dbReference type="OMA" id="YACSKVY"/>
<dbReference type="PROSITE" id="PS50181">
    <property type="entry name" value="FBOX"/>
    <property type="match status" value="1"/>
</dbReference>
<dbReference type="SMART" id="SM00256">
    <property type="entry name" value="FBOX"/>
    <property type="match status" value="1"/>
</dbReference>
<dbReference type="Proteomes" id="UP000012174">
    <property type="component" value="Unassembled WGS sequence"/>
</dbReference>
<proteinExistence type="predicted"/>
<feature type="compositionally biased region" description="Acidic residues" evidence="1">
    <location>
        <begin position="505"/>
        <end position="514"/>
    </location>
</feature>
<evidence type="ECO:0000256" key="1">
    <source>
        <dbReference type="SAM" id="MobiDB-lite"/>
    </source>
</evidence>
<sequence>MVLLTKLPPEILHNVLIHVDPPDLAWIPRVCRTFYHAISRNVPLFKQVYLQNFDTPPAGNEELDWERAIKDLVRLQVVCRRASVDDKNNELPFVYDTVTSLLNNAAAVTHGDGDGDGDGGGDPATSSSSSTAIHTRSSRNAELLATVFADPTNQAAFLCRSFIYQRARGELKYRSFSSPPRPEHQQSAHLHCLYGVPRLYAQPASQHRTRASKMSPFACSKVYDLRQYTQRTRWGPFMDDGSGDDGSGSGLRVDWEKVEAIMIVLGANLRQLGLNKFPICRNAWDVPFSGVWPHSYRPLSSASALSRAPEKPLALDLEDPYGVAGTWLRVVCFLDYTDFFAYNFSAENQPPPNVPRPAIDAGEATRLILMKLWVTQVEAPGPDDGQDRPVVHFKGVSRSLDDSWDENANSDVRGSVRTTREGEVRWTTFSVFAGQERWRSESVQIGGAKSGKGVLGNWFDKDFDPRGPAGPTAFWKVSDRGHKNDKDRVALDDFMPTIETALHNDEDDDGDGDYEPPAGDAGENGDGNESELGDGLVETEISEIIFTNWTEEF</sequence>
<dbReference type="AlphaFoldDB" id="M7T029"/>
<dbReference type="InterPro" id="IPR001810">
    <property type="entry name" value="F-box_dom"/>
</dbReference>
<dbReference type="Gene3D" id="1.20.1280.50">
    <property type="match status" value="1"/>
</dbReference>
<dbReference type="Pfam" id="PF12937">
    <property type="entry name" value="F-box-like"/>
    <property type="match status" value="1"/>
</dbReference>
<dbReference type="KEGG" id="ela:UCREL1_9865"/>
<feature type="compositionally biased region" description="Low complexity" evidence="1">
    <location>
        <begin position="124"/>
        <end position="134"/>
    </location>
</feature>
<dbReference type="HOGENOM" id="CLU_019366_0_0_1"/>
<dbReference type="OrthoDB" id="3226064at2759"/>
<feature type="region of interest" description="Disordered" evidence="1">
    <location>
        <begin position="109"/>
        <end position="134"/>
    </location>
</feature>
<dbReference type="InterPro" id="IPR036047">
    <property type="entry name" value="F-box-like_dom_sf"/>
</dbReference>
<dbReference type="SUPFAM" id="SSF81383">
    <property type="entry name" value="F-box domain"/>
    <property type="match status" value="1"/>
</dbReference>
<accession>M7T029</accession>
<dbReference type="eggNOG" id="ENOG502S8VJ">
    <property type="taxonomic scope" value="Eukaryota"/>
</dbReference>
<reference evidence="4" key="1">
    <citation type="journal article" date="2013" name="Genome Announc.">
        <title>Draft genome sequence of the grapevine dieback fungus Eutypa lata UCR-EL1.</title>
        <authorList>
            <person name="Blanco-Ulate B."/>
            <person name="Rolshausen P.E."/>
            <person name="Cantu D."/>
        </authorList>
    </citation>
    <scope>NUCLEOTIDE SEQUENCE [LARGE SCALE GENOMIC DNA]</scope>
    <source>
        <strain evidence="4">UCR-EL1</strain>
    </source>
</reference>
<dbReference type="CDD" id="cd09917">
    <property type="entry name" value="F-box_SF"/>
    <property type="match status" value="1"/>
</dbReference>
<feature type="region of interest" description="Disordered" evidence="1">
    <location>
        <begin position="502"/>
        <end position="539"/>
    </location>
</feature>
<name>M7T029_EUTLA</name>
<evidence type="ECO:0000313" key="4">
    <source>
        <dbReference type="Proteomes" id="UP000012174"/>
    </source>
</evidence>
<organism evidence="3 4">
    <name type="scientific">Eutypa lata (strain UCR-EL1)</name>
    <name type="common">Grapevine dieback disease fungus</name>
    <name type="synonym">Eutypa armeniacae</name>
    <dbReference type="NCBI Taxonomy" id="1287681"/>
    <lineage>
        <taxon>Eukaryota</taxon>
        <taxon>Fungi</taxon>
        <taxon>Dikarya</taxon>
        <taxon>Ascomycota</taxon>
        <taxon>Pezizomycotina</taxon>
        <taxon>Sordariomycetes</taxon>
        <taxon>Xylariomycetidae</taxon>
        <taxon>Xylariales</taxon>
        <taxon>Diatrypaceae</taxon>
        <taxon>Eutypa</taxon>
    </lineage>
</organism>
<evidence type="ECO:0000313" key="3">
    <source>
        <dbReference type="EMBL" id="EMR63191.1"/>
    </source>
</evidence>